<evidence type="ECO:0000256" key="3">
    <source>
        <dbReference type="ARBA" id="ARBA00022755"/>
    </source>
</evidence>
<accession>L1LCV1</accession>
<evidence type="ECO:0000256" key="1">
    <source>
        <dbReference type="ARBA" id="ARBA00004706"/>
    </source>
</evidence>
<dbReference type="RefSeq" id="XP_004832623.1">
    <property type="nucleotide sequence ID" value="XM_004832566.1"/>
</dbReference>
<dbReference type="PROSITE" id="PS00163">
    <property type="entry name" value="FUMARATE_LYASES"/>
    <property type="match status" value="1"/>
</dbReference>
<organism evidence="6 7">
    <name type="scientific">Theileria equi strain WA</name>
    <dbReference type="NCBI Taxonomy" id="1537102"/>
    <lineage>
        <taxon>Eukaryota</taxon>
        <taxon>Sar</taxon>
        <taxon>Alveolata</taxon>
        <taxon>Apicomplexa</taxon>
        <taxon>Aconoidasida</taxon>
        <taxon>Piroplasmida</taxon>
        <taxon>Theileriidae</taxon>
        <taxon>Theileria</taxon>
    </lineage>
</organism>
<dbReference type="KEGG" id="beq:BEWA_052260"/>
<comment type="pathway">
    <text evidence="1">Purine metabolism; IMP biosynthesis via de novo pathway; 5-amino-1-(5-phospho-D-ribosyl)imidazole-4-carboxamide from 5-amino-1-(5-phospho-D-ribosyl)imidazole-4-carboxylate: step 2/2.</text>
</comment>
<dbReference type="VEuPathDB" id="PiroplasmaDB:BEWA_052260"/>
<dbReference type="OrthoDB" id="406045at2759"/>
<dbReference type="InterPro" id="IPR008948">
    <property type="entry name" value="L-Aspartase-like"/>
</dbReference>
<keyword evidence="3" id="KW-0658">Purine biosynthesis</keyword>
<dbReference type="NCBIfam" id="NF006764">
    <property type="entry name" value="PRK09285.1"/>
    <property type="match status" value="1"/>
</dbReference>
<gene>
    <name evidence="6" type="ORF">BEWA_052260</name>
</gene>
<evidence type="ECO:0000256" key="2">
    <source>
        <dbReference type="ARBA" id="ARBA00004734"/>
    </source>
</evidence>
<dbReference type="PANTHER" id="PTHR43411">
    <property type="entry name" value="ADENYLOSUCCINATE LYASE"/>
    <property type="match status" value="1"/>
</dbReference>
<sequence>MSSKYGALSPLDSVYKRHTSEIPRYLSNYALTSNRILVEVRWVQHLVKLGITPVKELSREVNEFLDSLKDISEDGMRIIEELNSVTRHDVKAVEYYIRKRFEESGYDDLILLMPWIHMFCTSEDINSPAHSTGIRDCMDHLIKPLMLNIINSLAKLSVEHASKPMLSRTHGQPASPTTFGKEMAIYTYRLSQQYKKYIDKIEYFGKFGGAVGNFNVHFVAFPDLDWPSIAKSFVEDLNLTYQPYSTQIECHDYISELSDSIARFNTILKDMCVDMWLYLSHDLLKLKNVKGEVGSSTMPHKINPIHFECAEGNIGLANSLFSFFSSKLPTSRMQRDLSDSTVLRNIGTAMGYSVVAYKSIITAFERVDFNAEKALQELENNYAVLSEPTQVVLKMMGRSDAFDAVLKFTRGSEVNGEEMKKFIQENCQLSPGMSGITPASFTGCAEQFARNIISFLPNK</sequence>
<dbReference type="SUPFAM" id="SSF48557">
    <property type="entry name" value="L-aspartase-like"/>
    <property type="match status" value="1"/>
</dbReference>
<dbReference type="EC" id="4.3.2.2" evidence="6"/>
<dbReference type="InterPro" id="IPR024083">
    <property type="entry name" value="Fumarase/histidase_N"/>
</dbReference>
<reference evidence="6 7" key="1">
    <citation type="journal article" date="2012" name="BMC Genomics">
        <title>Comparative genomic analysis and phylogenetic position of Theileria equi.</title>
        <authorList>
            <person name="Kappmeyer L.S."/>
            <person name="Thiagarajan M."/>
            <person name="Herndon D.R."/>
            <person name="Ramsay J.D."/>
            <person name="Caler E."/>
            <person name="Djikeng A."/>
            <person name="Gillespie J.J."/>
            <person name="Lau A.O."/>
            <person name="Roalson E.H."/>
            <person name="Silva J.C."/>
            <person name="Silva M.G."/>
            <person name="Suarez C.E."/>
            <person name="Ueti M.W."/>
            <person name="Nene V.M."/>
            <person name="Mealey R.H."/>
            <person name="Knowles D.P."/>
            <person name="Brayton K.A."/>
        </authorList>
    </citation>
    <scope>NUCLEOTIDE SEQUENCE [LARGE SCALE GENOMIC DNA]</scope>
    <source>
        <strain evidence="6 7">WA</strain>
    </source>
</reference>
<dbReference type="InterPro" id="IPR020557">
    <property type="entry name" value="Fumarate_lyase_CS"/>
</dbReference>
<dbReference type="GeneID" id="15802778"/>
<dbReference type="STRING" id="1537102.L1LCV1"/>
<name>L1LCV1_THEEQ</name>
<dbReference type="InterPro" id="IPR022761">
    <property type="entry name" value="Fumarate_lyase_N"/>
</dbReference>
<dbReference type="Pfam" id="PF08328">
    <property type="entry name" value="ASL_C"/>
    <property type="match status" value="1"/>
</dbReference>
<evidence type="ECO:0000313" key="7">
    <source>
        <dbReference type="Proteomes" id="UP000031512"/>
    </source>
</evidence>
<dbReference type="InterPro" id="IPR013539">
    <property type="entry name" value="PurB_C"/>
</dbReference>
<proteinExistence type="predicted"/>
<comment type="caution">
    <text evidence="6">The sequence shown here is derived from an EMBL/GenBank/DDBJ whole genome shotgun (WGS) entry which is preliminary data.</text>
</comment>
<dbReference type="PANTHER" id="PTHR43411:SF1">
    <property type="entry name" value="ADENYLOSUCCINATE LYASE"/>
    <property type="match status" value="1"/>
</dbReference>
<dbReference type="eggNOG" id="KOG2700">
    <property type="taxonomic scope" value="Eukaryota"/>
</dbReference>
<dbReference type="EMBL" id="ACOU01000003">
    <property type="protein sequence ID" value="EKX73171.1"/>
    <property type="molecule type" value="Genomic_DNA"/>
</dbReference>
<protein>
    <submittedName>
        <fullName evidence="6">Adenylosuccinate lyase, putative</fullName>
        <ecNumber evidence="6">4.3.2.2</ecNumber>
    </submittedName>
</protein>
<feature type="domain" description="Fumarate lyase N-terminal" evidence="4">
    <location>
        <begin position="13"/>
        <end position="311"/>
    </location>
</feature>
<evidence type="ECO:0000313" key="6">
    <source>
        <dbReference type="EMBL" id="EKX73171.1"/>
    </source>
</evidence>
<feature type="domain" description="Adenylosuccinate lyase PurB C-terminal" evidence="5">
    <location>
        <begin position="331"/>
        <end position="426"/>
    </location>
</feature>
<dbReference type="Proteomes" id="UP000031512">
    <property type="component" value="Unassembled WGS sequence"/>
</dbReference>
<keyword evidence="6" id="KW-0456">Lyase</keyword>
<dbReference type="Pfam" id="PF00206">
    <property type="entry name" value="Lyase_1"/>
    <property type="match status" value="1"/>
</dbReference>
<dbReference type="Gene3D" id="1.20.200.10">
    <property type="entry name" value="Fumarase/aspartase (Central domain)"/>
    <property type="match status" value="1"/>
</dbReference>
<evidence type="ECO:0000259" key="5">
    <source>
        <dbReference type="Pfam" id="PF08328"/>
    </source>
</evidence>
<dbReference type="PRINTS" id="PR00149">
    <property type="entry name" value="FUMRATELYASE"/>
</dbReference>
<dbReference type="GO" id="GO:0004018">
    <property type="term" value="F:N6-(1,2-dicarboxyethyl)AMP AMP-lyase (fumarate-forming) activity"/>
    <property type="evidence" value="ECO:0007669"/>
    <property type="project" value="InterPro"/>
</dbReference>
<keyword evidence="7" id="KW-1185">Reference proteome</keyword>
<dbReference type="Gene3D" id="1.10.40.30">
    <property type="entry name" value="Fumarase/aspartase (C-terminal domain)"/>
    <property type="match status" value="1"/>
</dbReference>
<comment type="pathway">
    <text evidence="2">Purine metabolism; AMP biosynthesis via de novo pathway; AMP from IMP: step 2/2.</text>
</comment>
<dbReference type="InterPro" id="IPR047136">
    <property type="entry name" value="PurB_bact"/>
</dbReference>
<evidence type="ECO:0000259" key="4">
    <source>
        <dbReference type="Pfam" id="PF00206"/>
    </source>
</evidence>
<dbReference type="InterPro" id="IPR000362">
    <property type="entry name" value="Fumarate_lyase_fam"/>
</dbReference>
<dbReference type="AlphaFoldDB" id="L1LCV1"/>
<dbReference type="GO" id="GO:0006188">
    <property type="term" value="P:IMP biosynthetic process"/>
    <property type="evidence" value="ECO:0007669"/>
    <property type="project" value="InterPro"/>
</dbReference>
<dbReference type="Gene3D" id="1.10.275.10">
    <property type="entry name" value="Fumarase/aspartase (N-terminal domain)"/>
    <property type="match status" value="1"/>
</dbReference>